<sequence length="275" mass="29298">MNHLTDEELVEQYYAAAAGAATADAAAAEAMAGRAAEAAAANAHLRECAQCAAALAALESDLAVLRPVRIPERDENYGEQMWARVEGALPPRALKRSPALRFALWRGLAYAASCGVLVAGGFFVGRVWEQRHAVTTAHVTAAPVMVAPQPKVVVVVLGDHLDRSERLLVELKHANGDTADLAPLPAEARSLLAANRVFRDDAMTDGDPGLTKALDHLDRLLTEIANRPGGLDAAEAARIRDEMNAEGLLFEVRVLRSKNPHRMNTVRVVAKGGAA</sequence>
<name>A0A9J7BN08_9BACT</name>
<keyword evidence="1" id="KW-0472">Membrane</keyword>
<dbReference type="Proteomes" id="UP001059380">
    <property type="component" value="Chromosome"/>
</dbReference>
<keyword evidence="3" id="KW-1185">Reference proteome</keyword>
<feature type="transmembrane region" description="Helical" evidence="1">
    <location>
        <begin position="102"/>
        <end position="124"/>
    </location>
</feature>
<gene>
    <name evidence="2" type="ORF">MOP44_18560</name>
</gene>
<evidence type="ECO:0000256" key="1">
    <source>
        <dbReference type="SAM" id="Phobius"/>
    </source>
</evidence>
<evidence type="ECO:0000313" key="3">
    <source>
        <dbReference type="Proteomes" id="UP001059380"/>
    </source>
</evidence>
<organism evidence="2 3">
    <name type="scientific">Occallatibacter riparius</name>
    <dbReference type="NCBI Taxonomy" id="1002689"/>
    <lineage>
        <taxon>Bacteria</taxon>
        <taxon>Pseudomonadati</taxon>
        <taxon>Acidobacteriota</taxon>
        <taxon>Terriglobia</taxon>
        <taxon>Terriglobales</taxon>
        <taxon>Acidobacteriaceae</taxon>
        <taxon>Occallatibacter</taxon>
    </lineage>
</organism>
<protein>
    <submittedName>
        <fullName evidence="2">Uncharacterized protein</fullName>
    </submittedName>
</protein>
<reference evidence="2" key="1">
    <citation type="submission" date="2021-04" db="EMBL/GenBank/DDBJ databases">
        <title>Phylogenetic analysis of Acidobacteriaceae.</title>
        <authorList>
            <person name="Qiu L."/>
            <person name="Zhang Q."/>
        </authorList>
    </citation>
    <scope>NUCLEOTIDE SEQUENCE</scope>
    <source>
        <strain evidence="2">DSM 25168</strain>
    </source>
</reference>
<keyword evidence="1" id="KW-0812">Transmembrane</keyword>
<dbReference type="RefSeq" id="WP_260791750.1">
    <property type="nucleotide sequence ID" value="NZ_CP093313.1"/>
</dbReference>
<dbReference type="AlphaFoldDB" id="A0A9J7BN08"/>
<proteinExistence type="predicted"/>
<dbReference type="EMBL" id="CP093313">
    <property type="protein sequence ID" value="UWZ82565.1"/>
    <property type="molecule type" value="Genomic_DNA"/>
</dbReference>
<accession>A0A9J7BN08</accession>
<keyword evidence="1" id="KW-1133">Transmembrane helix</keyword>
<dbReference type="KEGG" id="orp:MOP44_18560"/>
<evidence type="ECO:0000313" key="2">
    <source>
        <dbReference type="EMBL" id="UWZ82565.1"/>
    </source>
</evidence>